<evidence type="ECO:0000313" key="3">
    <source>
        <dbReference type="EMBL" id="HIU65030.1"/>
    </source>
</evidence>
<dbReference type="Proteomes" id="UP000824142">
    <property type="component" value="Unassembled WGS sequence"/>
</dbReference>
<comment type="caution">
    <text evidence="3">The sequence shown here is derived from an EMBL/GenBank/DDBJ whole genome shotgun (WGS) entry which is preliminary data.</text>
</comment>
<name>A0A9D1SM64_9PROT</name>
<reference evidence="3" key="1">
    <citation type="submission" date="2020-10" db="EMBL/GenBank/DDBJ databases">
        <authorList>
            <person name="Gilroy R."/>
        </authorList>
    </citation>
    <scope>NUCLEOTIDE SEQUENCE</scope>
    <source>
        <strain evidence="3">CHK136-897</strain>
    </source>
</reference>
<keyword evidence="1" id="KW-1133">Transmembrane helix</keyword>
<dbReference type="EMBL" id="DVNO01000001">
    <property type="protein sequence ID" value="HIU65030.1"/>
    <property type="molecule type" value="Genomic_DNA"/>
</dbReference>
<organism evidence="3 4">
    <name type="scientific">Candidatus Enterousia avicola</name>
    <dbReference type="NCBI Taxonomy" id="2840787"/>
    <lineage>
        <taxon>Bacteria</taxon>
        <taxon>Pseudomonadati</taxon>
        <taxon>Pseudomonadota</taxon>
        <taxon>Alphaproteobacteria</taxon>
        <taxon>Candidatus Enterousia</taxon>
    </lineage>
</organism>
<keyword evidence="1" id="KW-0812">Transmembrane</keyword>
<feature type="transmembrane region" description="Helical" evidence="1">
    <location>
        <begin position="173"/>
        <end position="190"/>
    </location>
</feature>
<accession>A0A9D1SM64</accession>
<evidence type="ECO:0000256" key="1">
    <source>
        <dbReference type="SAM" id="Phobius"/>
    </source>
</evidence>
<feature type="transmembrane region" description="Helical" evidence="1">
    <location>
        <begin position="34"/>
        <end position="52"/>
    </location>
</feature>
<sequence length="262" mass="29808">MKIALLLILTLVIKHTNAFAYVDKYNPSDTGSILDLYIFFILIACSIIGYSIKKIVTSKTIRTPIKRWYRTYCNSLSITIKQKIENDLTELFQGLDHNLPAVKELQKMCLEGLIETYPNYDNQVIKKCIFMAIDHLKKDPNFTKDCETITNYFNSVESKSSINNIFSDNFPKARCIFGSMIGLLVHTSMYGDKVGIYVTAFATISCLIPICIALYRDAKHKQLIYWLAFISTFIPLGFIGAIIAIIWAAYDKPNVILPQNDV</sequence>
<reference evidence="3" key="2">
    <citation type="journal article" date="2021" name="PeerJ">
        <title>Extensive microbial diversity within the chicken gut microbiome revealed by metagenomics and culture.</title>
        <authorList>
            <person name="Gilroy R."/>
            <person name="Ravi A."/>
            <person name="Getino M."/>
            <person name="Pursley I."/>
            <person name="Horton D.L."/>
            <person name="Alikhan N.F."/>
            <person name="Baker D."/>
            <person name="Gharbi K."/>
            <person name="Hall N."/>
            <person name="Watson M."/>
            <person name="Adriaenssens E.M."/>
            <person name="Foster-Nyarko E."/>
            <person name="Jarju S."/>
            <person name="Secka A."/>
            <person name="Antonio M."/>
            <person name="Oren A."/>
            <person name="Chaudhuri R.R."/>
            <person name="La Ragione R."/>
            <person name="Hildebrand F."/>
            <person name="Pallen M.J."/>
        </authorList>
    </citation>
    <scope>NUCLEOTIDE SEQUENCE</scope>
    <source>
        <strain evidence="3">CHK136-897</strain>
    </source>
</reference>
<feature type="transmembrane region" description="Helical" evidence="1">
    <location>
        <begin position="196"/>
        <end position="216"/>
    </location>
</feature>
<feature type="chain" id="PRO_5039326351" evidence="2">
    <location>
        <begin position="21"/>
        <end position="262"/>
    </location>
</feature>
<evidence type="ECO:0000256" key="2">
    <source>
        <dbReference type="SAM" id="SignalP"/>
    </source>
</evidence>
<dbReference type="AlphaFoldDB" id="A0A9D1SM64"/>
<feature type="transmembrane region" description="Helical" evidence="1">
    <location>
        <begin position="223"/>
        <end position="250"/>
    </location>
</feature>
<gene>
    <name evidence="3" type="ORF">IAC63_00095</name>
</gene>
<evidence type="ECO:0000313" key="4">
    <source>
        <dbReference type="Proteomes" id="UP000824142"/>
    </source>
</evidence>
<keyword evidence="1" id="KW-0472">Membrane</keyword>
<protein>
    <submittedName>
        <fullName evidence="3">Uncharacterized protein</fullName>
    </submittedName>
</protein>
<proteinExistence type="predicted"/>
<feature type="signal peptide" evidence="2">
    <location>
        <begin position="1"/>
        <end position="20"/>
    </location>
</feature>
<keyword evidence="2" id="KW-0732">Signal</keyword>